<sequence length="82" mass="9089">MEDNKKLAIMFGWFSMISLCLGFVLSIFGTFYGGFSTQNSWLMIGFGFLIGGGMLYIISGVASAIFSSLDTRDHEVDKPRVF</sequence>
<keyword evidence="3" id="KW-1185">Reference proteome</keyword>
<evidence type="ECO:0000256" key="1">
    <source>
        <dbReference type="SAM" id="Phobius"/>
    </source>
</evidence>
<feature type="transmembrane region" description="Helical" evidence="1">
    <location>
        <begin position="41"/>
        <end position="66"/>
    </location>
</feature>
<gene>
    <name evidence="2" type="ORF">ACFO4N_03125</name>
</gene>
<name>A0ABV9GKQ2_9BACL</name>
<dbReference type="EMBL" id="JBHSFW010000001">
    <property type="protein sequence ID" value="MFC4617718.1"/>
    <property type="molecule type" value="Genomic_DNA"/>
</dbReference>
<feature type="transmembrane region" description="Helical" evidence="1">
    <location>
        <begin position="7"/>
        <end position="35"/>
    </location>
</feature>
<proteinExistence type="predicted"/>
<keyword evidence="1" id="KW-0472">Membrane</keyword>
<dbReference type="RefSeq" id="WP_376844748.1">
    <property type="nucleotide sequence ID" value="NZ_JBHSFW010000001.1"/>
</dbReference>
<keyword evidence="1" id="KW-1133">Transmembrane helix</keyword>
<accession>A0ABV9GKQ2</accession>
<dbReference type="Proteomes" id="UP001596022">
    <property type="component" value="Unassembled WGS sequence"/>
</dbReference>
<keyword evidence="1" id="KW-0812">Transmembrane</keyword>
<evidence type="ECO:0000313" key="2">
    <source>
        <dbReference type="EMBL" id="MFC4617718.1"/>
    </source>
</evidence>
<reference evidence="3" key="1">
    <citation type="journal article" date="2019" name="Int. J. Syst. Evol. Microbiol.">
        <title>The Global Catalogue of Microorganisms (GCM) 10K type strain sequencing project: providing services to taxonomists for standard genome sequencing and annotation.</title>
        <authorList>
            <consortium name="The Broad Institute Genomics Platform"/>
            <consortium name="The Broad Institute Genome Sequencing Center for Infectious Disease"/>
            <person name="Wu L."/>
            <person name="Ma J."/>
        </authorList>
    </citation>
    <scope>NUCLEOTIDE SEQUENCE [LARGE SCALE GENOMIC DNA]</scope>
    <source>
        <strain evidence="3">CGMCC 1.16306</strain>
    </source>
</reference>
<comment type="caution">
    <text evidence="2">The sequence shown here is derived from an EMBL/GenBank/DDBJ whole genome shotgun (WGS) entry which is preliminary data.</text>
</comment>
<protein>
    <submittedName>
        <fullName evidence="2">Uncharacterized protein</fullName>
    </submittedName>
</protein>
<organism evidence="2 3">
    <name type="scientific">Camelliibacillus cellulosilyticus</name>
    <dbReference type="NCBI Taxonomy" id="2174486"/>
    <lineage>
        <taxon>Bacteria</taxon>
        <taxon>Bacillati</taxon>
        <taxon>Bacillota</taxon>
        <taxon>Bacilli</taxon>
        <taxon>Bacillales</taxon>
        <taxon>Sporolactobacillaceae</taxon>
        <taxon>Camelliibacillus</taxon>
    </lineage>
</organism>
<evidence type="ECO:0000313" key="3">
    <source>
        <dbReference type="Proteomes" id="UP001596022"/>
    </source>
</evidence>